<keyword evidence="4 12" id="KW-0347">Helicase</keyword>
<gene>
    <name evidence="16" type="ORF">L21SP2_0165</name>
</gene>
<name>V5WDH9_9SPIO</name>
<comment type="similarity">
    <text evidence="1">Belongs to the helicase family. UvrD subfamily.</text>
</comment>
<dbReference type="GO" id="GO:0003677">
    <property type="term" value="F:DNA binding"/>
    <property type="evidence" value="ECO:0007669"/>
    <property type="project" value="UniProtKB-KW"/>
</dbReference>
<dbReference type="InterPro" id="IPR013986">
    <property type="entry name" value="DExx_box_DNA_helicase_dom_sf"/>
</dbReference>
<evidence type="ECO:0000256" key="8">
    <source>
        <dbReference type="ARBA" id="ARBA00034617"/>
    </source>
</evidence>
<dbReference type="RefSeq" id="WP_024266542.1">
    <property type="nucleotide sequence ID" value="NC_023035.1"/>
</dbReference>
<feature type="binding site" evidence="12">
    <location>
        <begin position="30"/>
        <end position="37"/>
    </location>
    <ligand>
        <name>ATP</name>
        <dbReference type="ChEBI" id="CHEBI:30616"/>
    </ligand>
</feature>
<dbReference type="GO" id="GO:0016887">
    <property type="term" value="F:ATP hydrolysis activity"/>
    <property type="evidence" value="ECO:0007669"/>
    <property type="project" value="RHEA"/>
</dbReference>
<evidence type="ECO:0000256" key="10">
    <source>
        <dbReference type="ARBA" id="ARBA00034923"/>
    </source>
</evidence>
<keyword evidence="2 12" id="KW-0547">Nucleotide-binding</keyword>
<dbReference type="GO" id="GO:0000725">
    <property type="term" value="P:recombinational repair"/>
    <property type="evidence" value="ECO:0007669"/>
    <property type="project" value="TreeGrafter"/>
</dbReference>
<keyword evidence="17" id="KW-1185">Reference proteome</keyword>
<evidence type="ECO:0000256" key="11">
    <source>
        <dbReference type="ARBA" id="ARBA00048988"/>
    </source>
</evidence>
<dbReference type="KEGG" id="slr:L21SP2_0165"/>
<feature type="domain" description="UvrD-like helicase ATP-binding" evidence="14">
    <location>
        <begin position="9"/>
        <end position="281"/>
    </location>
</feature>
<dbReference type="PATRIC" id="fig|1307761.3.peg.166"/>
<dbReference type="Proteomes" id="UP000018680">
    <property type="component" value="Chromosome"/>
</dbReference>
<dbReference type="InterPro" id="IPR014017">
    <property type="entry name" value="DNA_helicase_UvrD-like_C"/>
</dbReference>
<keyword evidence="3 12" id="KW-0378">Hydrolase</keyword>
<dbReference type="Gene3D" id="3.40.50.300">
    <property type="entry name" value="P-loop containing nucleotide triphosphate hydrolases"/>
    <property type="match status" value="2"/>
</dbReference>
<dbReference type="CDD" id="cd17932">
    <property type="entry name" value="DEXQc_UvrD"/>
    <property type="match status" value="1"/>
</dbReference>
<reference evidence="16 17" key="1">
    <citation type="journal article" date="2015" name="Stand. Genomic Sci.">
        <title>Complete genome sequence and description of Salinispira pacifica gen. nov., sp. nov., a novel spirochaete isolated form a hypersaline microbial mat.</title>
        <authorList>
            <person name="Ben Hania W."/>
            <person name="Joseph M."/>
            <person name="Schumann P."/>
            <person name="Bunk B."/>
            <person name="Fiebig A."/>
            <person name="Sproer C."/>
            <person name="Klenk H.P."/>
            <person name="Fardeau M.L."/>
            <person name="Spring S."/>
        </authorList>
    </citation>
    <scope>NUCLEOTIDE SEQUENCE [LARGE SCALE GENOMIC DNA]</scope>
    <source>
        <strain evidence="16 17">L21-RPul-D2</strain>
    </source>
</reference>
<dbReference type="GO" id="GO:0005829">
    <property type="term" value="C:cytosol"/>
    <property type="evidence" value="ECO:0007669"/>
    <property type="project" value="TreeGrafter"/>
</dbReference>
<dbReference type="Pfam" id="PF13361">
    <property type="entry name" value="UvrD_C"/>
    <property type="match status" value="1"/>
</dbReference>
<evidence type="ECO:0000256" key="2">
    <source>
        <dbReference type="ARBA" id="ARBA00022741"/>
    </source>
</evidence>
<dbReference type="EMBL" id="CP006939">
    <property type="protein sequence ID" value="AHC13609.1"/>
    <property type="molecule type" value="Genomic_DNA"/>
</dbReference>
<feature type="domain" description="UvrD-like helicase C-terminal" evidence="15">
    <location>
        <begin position="282"/>
        <end position="549"/>
    </location>
</feature>
<evidence type="ECO:0000256" key="12">
    <source>
        <dbReference type="PROSITE-ProRule" id="PRU00560"/>
    </source>
</evidence>
<dbReference type="GO" id="GO:0043138">
    <property type="term" value="F:3'-5' DNA helicase activity"/>
    <property type="evidence" value="ECO:0007669"/>
    <property type="project" value="UniProtKB-EC"/>
</dbReference>
<dbReference type="PROSITE" id="PS51198">
    <property type="entry name" value="UVRD_HELICASE_ATP_BIND"/>
    <property type="match status" value="1"/>
</dbReference>
<dbReference type="Gene3D" id="1.10.486.10">
    <property type="entry name" value="PCRA, domain 4"/>
    <property type="match status" value="1"/>
</dbReference>
<dbReference type="InterPro" id="IPR000212">
    <property type="entry name" value="DNA_helicase_UvrD/REP"/>
</dbReference>
<sequence length="730" mass="81539">MKPIHESLELLNEQQRNAVLHKGSALLILAGAGSGKTRVITVKIAYLIEELGVDPRSILAVTFTNKAAGEMRERARDLSEAAEGVVIRTFHSFGAWLMRRNAAALNLSSNFTIYDDDDSLSLLATLYPEKSRQQLKQYNTLISRAKDSCLGPDDSLEDISGDPELQTVYAAYERRLREIGNSDFGDLILRPIELLQSDPAIAERIRNRFSVILVDEYQDSNHAQYRLLSELYRPGSYICVVGDDDQSIYRFRGAEVKNILNFPELFDNTDIIKLEQNYRSTNPILELAGSVVANNQGRLGKQLWTSREDGALPVIARLSDSDAEVDYVLRLIRDDFEGETAILYRTNAQSRLFETRFLQEGIPYRIVGTLRFYEREEIKDAVALLKLIANPKDEVSFNRIINKPSRGIGKSALADIKTHLHPARGNLVLAAEYAMASARKRTSTGIAAFLDVIRGMETQLKESGGGHLGELINSGLERSGLAQYYINQDEIAGSTKIQNLEELVNAASLYSPDYEGLVEFLEAIELDSSREQSDEDAMVTLITMHNTKGLEFDRVVITGLEDDLFPRADNGDPDALEEERRLFYVAITRARHELHITSCASRRIHGRIQRLNPSRFLGEIPGELVEFSGRSAPDTPGDPSSIFSDEDPWAAWSRAGQGEPGFSRHSGGKEEDVQGDYPRGQAVYHDDYGPGEVIKSMFNGSEEVIIVRFQSGQTAQFIPRFSGIEKISSF</sequence>
<dbReference type="EC" id="5.6.2.4" evidence="9"/>
<dbReference type="PANTHER" id="PTHR11070:SF2">
    <property type="entry name" value="ATP-DEPENDENT DNA HELICASE SRS2"/>
    <property type="match status" value="1"/>
</dbReference>
<keyword evidence="7" id="KW-0413">Isomerase</keyword>
<proteinExistence type="inferred from homology"/>
<dbReference type="GO" id="GO:0033202">
    <property type="term" value="C:DNA helicase complex"/>
    <property type="evidence" value="ECO:0007669"/>
    <property type="project" value="TreeGrafter"/>
</dbReference>
<evidence type="ECO:0000256" key="4">
    <source>
        <dbReference type="ARBA" id="ARBA00022806"/>
    </source>
</evidence>
<dbReference type="GO" id="GO:0005524">
    <property type="term" value="F:ATP binding"/>
    <property type="evidence" value="ECO:0007669"/>
    <property type="project" value="UniProtKB-UniRule"/>
</dbReference>
<evidence type="ECO:0000256" key="1">
    <source>
        <dbReference type="ARBA" id="ARBA00009922"/>
    </source>
</evidence>
<dbReference type="SUPFAM" id="SSF52540">
    <property type="entry name" value="P-loop containing nucleoside triphosphate hydrolases"/>
    <property type="match status" value="1"/>
</dbReference>
<dbReference type="InterPro" id="IPR027417">
    <property type="entry name" value="P-loop_NTPase"/>
</dbReference>
<dbReference type="Gene3D" id="1.10.10.160">
    <property type="match status" value="1"/>
</dbReference>
<dbReference type="Pfam" id="PF00580">
    <property type="entry name" value="UvrD-helicase"/>
    <property type="match status" value="1"/>
</dbReference>
<comment type="catalytic activity">
    <reaction evidence="8">
        <text>Couples ATP hydrolysis with the unwinding of duplex DNA by translocating in the 3'-5' direction.</text>
        <dbReference type="EC" id="5.6.2.4"/>
    </reaction>
</comment>
<dbReference type="PROSITE" id="PS51217">
    <property type="entry name" value="UVRD_HELICASE_CTER"/>
    <property type="match status" value="1"/>
</dbReference>
<evidence type="ECO:0000256" key="3">
    <source>
        <dbReference type="ARBA" id="ARBA00022801"/>
    </source>
</evidence>
<evidence type="ECO:0000259" key="15">
    <source>
        <dbReference type="PROSITE" id="PS51217"/>
    </source>
</evidence>
<evidence type="ECO:0000256" key="6">
    <source>
        <dbReference type="ARBA" id="ARBA00023125"/>
    </source>
</evidence>
<organism evidence="16 17">
    <name type="scientific">Salinispira pacifica</name>
    <dbReference type="NCBI Taxonomy" id="1307761"/>
    <lineage>
        <taxon>Bacteria</taxon>
        <taxon>Pseudomonadati</taxon>
        <taxon>Spirochaetota</taxon>
        <taxon>Spirochaetia</taxon>
        <taxon>Spirochaetales</taxon>
        <taxon>Spirochaetaceae</taxon>
        <taxon>Salinispira</taxon>
    </lineage>
</organism>
<evidence type="ECO:0000256" key="9">
    <source>
        <dbReference type="ARBA" id="ARBA00034808"/>
    </source>
</evidence>
<dbReference type="PANTHER" id="PTHR11070">
    <property type="entry name" value="UVRD / RECB / PCRA DNA HELICASE FAMILY MEMBER"/>
    <property type="match status" value="1"/>
</dbReference>
<dbReference type="AlphaFoldDB" id="V5WDH9"/>
<evidence type="ECO:0000313" key="16">
    <source>
        <dbReference type="EMBL" id="AHC13609.1"/>
    </source>
</evidence>
<evidence type="ECO:0000256" key="7">
    <source>
        <dbReference type="ARBA" id="ARBA00023235"/>
    </source>
</evidence>
<evidence type="ECO:0000313" key="17">
    <source>
        <dbReference type="Proteomes" id="UP000018680"/>
    </source>
</evidence>
<evidence type="ECO:0000259" key="14">
    <source>
        <dbReference type="PROSITE" id="PS51198"/>
    </source>
</evidence>
<comment type="catalytic activity">
    <reaction evidence="11">
        <text>ATP + H2O = ADP + phosphate + H(+)</text>
        <dbReference type="Rhea" id="RHEA:13065"/>
        <dbReference type="ChEBI" id="CHEBI:15377"/>
        <dbReference type="ChEBI" id="CHEBI:15378"/>
        <dbReference type="ChEBI" id="CHEBI:30616"/>
        <dbReference type="ChEBI" id="CHEBI:43474"/>
        <dbReference type="ChEBI" id="CHEBI:456216"/>
        <dbReference type="EC" id="5.6.2.4"/>
    </reaction>
</comment>
<dbReference type="HOGENOM" id="CLU_004585_5_5_12"/>
<evidence type="ECO:0000256" key="5">
    <source>
        <dbReference type="ARBA" id="ARBA00022840"/>
    </source>
</evidence>
<protein>
    <recommendedName>
        <fullName evidence="9">DNA 3'-5' helicase</fullName>
        <ecNumber evidence="9">5.6.2.4</ecNumber>
    </recommendedName>
    <alternativeName>
        <fullName evidence="10">DNA 3'-5' helicase II</fullName>
    </alternativeName>
</protein>
<accession>V5WDH9</accession>
<dbReference type="eggNOG" id="COG0210">
    <property type="taxonomic scope" value="Bacteria"/>
</dbReference>
<keyword evidence="5 12" id="KW-0067">ATP-binding</keyword>
<feature type="region of interest" description="Disordered" evidence="13">
    <location>
        <begin position="654"/>
        <end position="680"/>
    </location>
</feature>
<keyword evidence="6" id="KW-0238">DNA-binding</keyword>
<evidence type="ECO:0000256" key="13">
    <source>
        <dbReference type="SAM" id="MobiDB-lite"/>
    </source>
</evidence>
<dbReference type="InterPro" id="IPR014016">
    <property type="entry name" value="UvrD-like_ATP-bd"/>
</dbReference>
<dbReference type="STRING" id="1307761.L21SP2_0165"/>